<feature type="transmembrane region" description="Helical" evidence="2">
    <location>
        <begin position="401"/>
        <end position="425"/>
    </location>
</feature>
<dbReference type="EnsemblPlants" id="OB01G13970.1">
    <property type="protein sequence ID" value="OB01G13970.1"/>
    <property type="gene ID" value="OB01G13970"/>
</dbReference>
<keyword evidence="6" id="KW-1185">Reference proteome</keyword>
<dbReference type="Gramene" id="OB01G13970.1">
    <property type="protein sequence ID" value="OB01G13970.1"/>
    <property type="gene ID" value="OB01G13970"/>
</dbReference>
<accession>J3KWP1</accession>
<feature type="compositionally biased region" description="Low complexity" evidence="1">
    <location>
        <begin position="261"/>
        <end position="289"/>
    </location>
</feature>
<dbReference type="HOGENOM" id="CLU_009180_6_0_1"/>
<organism evidence="5">
    <name type="scientific">Oryza brachyantha</name>
    <name type="common">malo sina</name>
    <dbReference type="NCBI Taxonomy" id="4533"/>
    <lineage>
        <taxon>Eukaryota</taxon>
        <taxon>Viridiplantae</taxon>
        <taxon>Streptophyta</taxon>
        <taxon>Embryophyta</taxon>
        <taxon>Tracheophyta</taxon>
        <taxon>Spermatophyta</taxon>
        <taxon>Magnoliopsida</taxon>
        <taxon>Liliopsida</taxon>
        <taxon>Poales</taxon>
        <taxon>Poaceae</taxon>
        <taxon>BOP clade</taxon>
        <taxon>Oryzoideae</taxon>
        <taxon>Oryzeae</taxon>
        <taxon>Oryzinae</taxon>
        <taxon>Oryza</taxon>
    </lineage>
</organism>
<keyword evidence="2" id="KW-0472">Membrane</keyword>
<feature type="chain" id="PRO_5003772187" description="DUF4220 domain-containing protein" evidence="3">
    <location>
        <begin position="20"/>
        <end position="828"/>
    </location>
</feature>
<feature type="transmembrane region" description="Helical" evidence="2">
    <location>
        <begin position="131"/>
        <end position="154"/>
    </location>
</feature>
<dbReference type="OMA" id="VEAQGIF"/>
<sequence length="828" mass="92604">MRTLGGTMMTVLITGLVWSGQIKNAETNGANVFIQRSRTLEAEGESGGEAEAQRVLLLRGPRVRANSTSVLCADVDAGVGAREWAGVSQTGSNKTKLTMTSLMQVWDKWEIQLMLFLLLTGRLRRRNINPLLRVLVWLAYVGADLVAAYALGLFSHYEEKYILGKHSFEDTLPLLWVTFLLVHLGGQDSITAFSIEDNNLWLRHLLNLGIQGALSMYIFWKSIGRINWRVLITAAFIFVSGVMKYGERIWALKSGSRDGLGKSSMLSSSNSNQNEQSHGGSNENGISSNSSTRRASYALQTVLLARGLFIGRTVLQLGNGAQEKLGNYFKTNNQELQVEEKLKILVTELGMMFDLLYTKAMVLQSRAGRVFRCAAQFCMIVAFILFLQAEKHAGDNCSSVNIAISYTLFVGAIFIESCSVAMVLASPWTRAHLEEETFLHCLVRISSNACSHFKAILCDYCMQWLSPSSGYSIGQFNLADLSISHASTSRMTCKIINVLGLGKQWIRLWHMKRVEAQGIFECMVEWFDRSPEERFGQLHQLGRRLNYTLCLPFEHAIYRLHIYTDLHISRHFDSNPDRISSHSDATIQLKEECEKLSNYMNYLVKAYPSMLPVSTMVDGGVLVPATDEWKRNADRLRFLEYEEEHLVKEPDSACPFEPALENEAGLELSLQEIKEMWTRLLVYAAGKCSGELHARRLADGLELLTFVWLLMIHHGLGDAATEVKLLTSDDPSLPEMGSLVADGGSNWGPRGEEPRYAFNFCRQGPDQAGIFPMSLMLPRSTCIEIIVSRETEQDQDGASGHSGPGENDQEETSRLEMVQVEGRPHAAC</sequence>
<dbReference type="InterPro" id="IPR025315">
    <property type="entry name" value="DUF4220"/>
</dbReference>
<feature type="transmembrane region" description="Helical" evidence="2">
    <location>
        <begin position="200"/>
        <end position="220"/>
    </location>
</feature>
<keyword evidence="2" id="KW-1133">Transmembrane helix</keyword>
<dbReference type="Pfam" id="PF04578">
    <property type="entry name" value="DUF594"/>
    <property type="match status" value="1"/>
</dbReference>
<feature type="signal peptide" evidence="3">
    <location>
        <begin position="1"/>
        <end position="19"/>
    </location>
</feature>
<reference evidence="5" key="1">
    <citation type="journal article" date="2013" name="Nat. Commun.">
        <title>Whole-genome sequencing of Oryza brachyantha reveals mechanisms underlying Oryza genome evolution.</title>
        <authorList>
            <person name="Chen J."/>
            <person name="Huang Q."/>
            <person name="Gao D."/>
            <person name="Wang J."/>
            <person name="Lang Y."/>
            <person name="Liu T."/>
            <person name="Li B."/>
            <person name="Bai Z."/>
            <person name="Luis Goicoechea J."/>
            <person name="Liang C."/>
            <person name="Chen C."/>
            <person name="Zhang W."/>
            <person name="Sun S."/>
            <person name="Liao Y."/>
            <person name="Zhang X."/>
            <person name="Yang L."/>
            <person name="Song C."/>
            <person name="Wang M."/>
            <person name="Shi J."/>
            <person name="Liu G."/>
            <person name="Liu J."/>
            <person name="Zhou H."/>
            <person name="Zhou W."/>
            <person name="Yu Q."/>
            <person name="An N."/>
            <person name="Chen Y."/>
            <person name="Cai Q."/>
            <person name="Wang B."/>
            <person name="Liu B."/>
            <person name="Min J."/>
            <person name="Huang Y."/>
            <person name="Wu H."/>
            <person name="Li Z."/>
            <person name="Zhang Y."/>
            <person name="Yin Y."/>
            <person name="Song W."/>
            <person name="Jiang J."/>
            <person name="Jackson S.A."/>
            <person name="Wing R.A."/>
            <person name="Wang J."/>
            <person name="Chen M."/>
        </authorList>
    </citation>
    <scope>NUCLEOTIDE SEQUENCE [LARGE SCALE GENOMIC DNA]</scope>
    <source>
        <strain evidence="5">cv. IRGC 101232</strain>
    </source>
</reference>
<dbReference type="eggNOG" id="ENOG502QQBP">
    <property type="taxonomic scope" value="Eukaryota"/>
</dbReference>
<evidence type="ECO:0000256" key="1">
    <source>
        <dbReference type="SAM" id="MobiDB-lite"/>
    </source>
</evidence>
<dbReference type="Proteomes" id="UP000006038">
    <property type="component" value="Chromosome 1"/>
</dbReference>
<dbReference type="STRING" id="4533.J3KWP1"/>
<dbReference type="Pfam" id="PF13968">
    <property type="entry name" value="DUF4220"/>
    <property type="match status" value="1"/>
</dbReference>
<proteinExistence type="predicted"/>
<feature type="transmembrane region" description="Helical" evidence="2">
    <location>
        <begin position="226"/>
        <end position="246"/>
    </location>
</feature>
<dbReference type="InterPro" id="IPR007658">
    <property type="entry name" value="DUF594"/>
</dbReference>
<evidence type="ECO:0000259" key="4">
    <source>
        <dbReference type="Pfam" id="PF13968"/>
    </source>
</evidence>
<evidence type="ECO:0000313" key="6">
    <source>
        <dbReference type="Proteomes" id="UP000006038"/>
    </source>
</evidence>
<keyword evidence="2" id="KW-0812">Transmembrane</keyword>
<keyword evidence="3" id="KW-0732">Signal</keyword>
<dbReference type="PANTHER" id="PTHR31325">
    <property type="entry name" value="OS01G0798800 PROTEIN-RELATED"/>
    <property type="match status" value="1"/>
</dbReference>
<feature type="transmembrane region" description="Helical" evidence="2">
    <location>
        <begin position="370"/>
        <end position="389"/>
    </location>
</feature>
<feature type="region of interest" description="Disordered" evidence="1">
    <location>
        <begin position="256"/>
        <end position="289"/>
    </location>
</feature>
<protein>
    <recommendedName>
        <fullName evidence="4">DUF4220 domain-containing protein</fullName>
    </recommendedName>
</protein>
<evidence type="ECO:0000256" key="3">
    <source>
        <dbReference type="SAM" id="SignalP"/>
    </source>
</evidence>
<feature type="region of interest" description="Disordered" evidence="1">
    <location>
        <begin position="791"/>
        <end position="828"/>
    </location>
</feature>
<feature type="transmembrane region" description="Helical" evidence="2">
    <location>
        <begin position="174"/>
        <end position="193"/>
    </location>
</feature>
<reference evidence="5" key="2">
    <citation type="submission" date="2013-04" db="UniProtKB">
        <authorList>
            <consortium name="EnsemblPlants"/>
        </authorList>
    </citation>
    <scope>IDENTIFICATION</scope>
</reference>
<dbReference type="AlphaFoldDB" id="J3KWP1"/>
<name>J3KWP1_ORYBR</name>
<evidence type="ECO:0000313" key="5">
    <source>
        <dbReference type="EnsemblPlants" id="OB01G13970.1"/>
    </source>
</evidence>
<feature type="domain" description="DUF4220" evidence="4">
    <location>
        <begin position="137"/>
        <end position="480"/>
    </location>
</feature>
<evidence type="ECO:0000256" key="2">
    <source>
        <dbReference type="SAM" id="Phobius"/>
    </source>
</evidence>